<feature type="non-terminal residue" evidence="4">
    <location>
        <position position="338"/>
    </location>
</feature>
<name>A0ABW1GBQ7_9ACTN</name>
<reference evidence="5" key="1">
    <citation type="journal article" date="2019" name="Int. J. Syst. Evol. Microbiol.">
        <title>The Global Catalogue of Microorganisms (GCM) 10K type strain sequencing project: providing services to taxonomists for standard genome sequencing and annotation.</title>
        <authorList>
            <consortium name="The Broad Institute Genomics Platform"/>
            <consortium name="The Broad Institute Genome Sequencing Center for Infectious Disease"/>
            <person name="Wu L."/>
            <person name="Ma J."/>
        </authorList>
    </citation>
    <scope>NUCLEOTIDE SEQUENCE [LARGE SCALE GENOMIC DNA]</scope>
    <source>
        <strain evidence="5">JCM 4816</strain>
    </source>
</reference>
<dbReference type="Proteomes" id="UP001596174">
    <property type="component" value="Unassembled WGS sequence"/>
</dbReference>
<dbReference type="PANTHER" id="PTHR16305">
    <property type="entry name" value="TESTICULAR SOLUBLE ADENYLYL CYCLASE"/>
    <property type="match status" value="1"/>
</dbReference>
<accession>A0ABW1GBQ7</accession>
<dbReference type="EMBL" id="JBHSQJ010000146">
    <property type="protein sequence ID" value="MFC5911104.1"/>
    <property type="molecule type" value="Genomic_DNA"/>
</dbReference>
<dbReference type="Pfam" id="PF13191">
    <property type="entry name" value="AAA_16"/>
    <property type="match status" value="1"/>
</dbReference>
<dbReference type="InterPro" id="IPR027417">
    <property type="entry name" value="P-loop_NTPase"/>
</dbReference>
<comment type="caution">
    <text evidence="4">The sequence shown here is derived from an EMBL/GenBank/DDBJ whole genome shotgun (WGS) entry which is preliminary data.</text>
</comment>
<keyword evidence="5" id="KW-1185">Reference proteome</keyword>
<evidence type="ECO:0000256" key="2">
    <source>
        <dbReference type="ARBA" id="ARBA00022840"/>
    </source>
</evidence>
<dbReference type="RefSeq" id="WP_380589468.1">
    <property type="nucleotide sequence ID" value="NZ_JBHSQJ010000146.1"/>
</dbReference>
<evidence type="ECO:0000259" key="3">
    <source>
        <dbReference type="Pfam" id="PF13191"/>
    </source>
</evidence>
<feature type="domain" description="Orc1-like AAA ATPase" evidence="3">
    <location>
        <begin position="3"/>
        <end position="159"/>
    </location>
</feature>
<evidence type="ECO:0000313" key="4">
    <source>
        <dbReference type="EMBL" id="MFC5911104.1"/>
    </source>
</evidence>
<proteinExistence type="predicted"/>
<keyword evidence="2" id="KW-0067">ATP-binding</keyword>
<gene>
    <name evidence="4" type="ORF">ACFP3V_28345</name>
</gene>
<sequence>MLLYGRGREQAAIGRLLASAREGTSGVLVLRGDPGIGKTALLDHAVAEAEGFRVLRASGVESEARLSFATLTQLLAPVLDRSAALPGPQRAALERALGLAEGPVGGGDRLLVGLAVLTLLGDMAEERPVLCVVDDVQWADHSSAEALQLAARRLGAERVALLLAARPEGAELPGLPELRVEPLTAAAAAELLTAVAPELGGAERVLAEAQGNPLALVELPKSRATETGDLALPPAGRLRVAYHGQVSRLPGATQRWLLLAALEETGALDVLLRAAGECGLTVADLAPAEAAGLVRVDLTAGELTFRHPLLRSALVDRAPLADRLAAHAALAEALGPEA</sequence>
<dbReference type="SUPFAM" id="SSF52540">
    <property type="entry name" value="P-loop containing nucleoside triphosphate hydrolases"/>
    <property type="match status" value="1"/>
</dbReference>
<keyword evidence="1" id="KW-0547">Nucleotide-binding</keyword>
<dbReference type="PANTHER" id="PTHR16305:SF35">
    <property type="entry name" value="TRANSCRIPTIONAL ACTIVATOR DOMAIN"/>
    <property type="match status" value="1"/>
</dbReference>
<dbReference type="InterPro" id="IPR041664">
    <property type="entry name" value="AAA_16"/>
</dbReference>
<protein>
    <submittedName>
        <fullName evidence="4">AAA family ATPase</fullName>
    </submittedName>
</protein>
<evidence type="ECO:0000256" key="1">
    <source>
        <dbReference type="ARBA" id="ARBA00022741"/>
    </source>
</evidence>
<evidence type="ECO:0000313" key="5">
    <source>
        <dbReference type="Proteomes" id="UP001596174"/>
    </source>
</evidence>
<organism evidence="4 5">
    <name type="scientific">Streptacidiphilus monticola</name>
    <dbReference type="NCBI Taxonomy" id="2161674"/>
    <lineage>
        <taxon>Bacteria</taxon>
        <taxon>Bacillati</taxon>
        <taxon>Actinomycetota</taxon>
        <taxon>Actinomycetes</taxon>
        <taxon>Kitasatosporales</taxon>
        <taxon>Streptomycetaceae</taxon>
        <taxon>Streptacidiphilus</taxon>
    </lineage>
</organism>